<accession>A0A420ITG4</accession>
<protein>
    <recommendedName>
        <fullName evidence="3">Cysteine-rich interactor of PDZ three</fullName>
    </recommendedName>
</protein>
<dbReference type="Proteomes" id="UP000283383">
    <property type="component" value="Unassembled WGS sequence"/>
</dbReference>
<dbReference type="EMBL" id="MCBQ01006921">
    <property type="protein sequence ID" value="RKF77814.1"/>
    <property type="molecule type" value="Genomic_DNA"/>
</dbReference>
<dbReference type="STRING" id="62708.A0A420ITG4"/>
<evidence type="ECO:0000313" key="2">
    <source>
        <dbReference type="Proteomes" id="UP000283383"/>
    </source>
</evidence>
<evidence type="ECO:0008006" key="3">
    <source>
        <dbReference type="Google" id="ProtNLM"/>
    </source>
</evidence>
<dbReference type="AlphaFoldDB" id="A0A420ITG4"/>
<gene>
    <name evidence="1" type="ORF">GcM3_069009</name>
</gene>
<name>A0A420ITG4_9PEZI</name>
<proteinExistence type="predicted"/>
<comment type="caution">
    <text evidence="1">The sequence shown here is derived from an EMBL/GenBank/DDBJ whole genome shotgun (WGS) entry which is preliminary data.</text>
</comment>
<sequence>MVCTKCQKLQKSTILATPEVKKKSEIYYGSSMAYKSKQSPTLGNNGIGKSKLLSKAAKNPYTSSSCKTLVDALLACLICGKSNSKSTNAVPRIEGQKFTLK</sequence>
<evidence type="ECO:0000313" key="1">
    <source>
        <dbReference type="EMBL" id="RKF77814.1"/>
    </source>
</evidence>
<organism evidence="1 2">
    <name type="scientific">Golovinomyces cichoracearum</name>
    <dbReference type="NCBI Taxonomy" id="62708"/>
    <lineage>
        <taxon>Eukaryota</taxon>
        <taxon>Fungi</taxon>
        <taxon>Dikarya</taxon>
        <taxon>Ascomycota</taxon>
        <taxon>Pezizomycotina</taxon>
        <taxon>Leotiomycetes</taxon>
        <taxon>Erysiphales</taxon>
        <taxon>Erysiphaceae</taxon>
        <taxon>Golovinomyces</taxon>
    </lineage>
</organism>
<keyword evidence="2" id="KW-1185">Reference proteome</keyword>
<reference evidence="1 2" key="1">
    <citation type="journal article" date="2018" name="BMC Genomics">
        <title>Comparative genome analyses reveal sequence features reflecting distinct modes of host-adaptation between dicot and monocot powdery mildew.</title>
        <authorList>
            <person name="Wu Y."/>
            <person name="Ma X."/>
            <person name="Pan Z."/>
            <person name="Kale S.D."/>
            <person name="Song Y."/>
            <person name="King H."/>
            <person name="Zhang Q."/>
            <person name="Presley C."/>
            <person name="Deng X."/>
            <person name="Wei C.I."/>
            <person name="Xiao S."/>
        </authorList>
    </citation>
    <scope>NUCLEOTIDE SEQUENCE [LARGE SCALE GENOMIC DNA]</scope>
    <source>
        <strain evidence="1">UMSG3</strain>
    </source>
</reference>